<protein>
    <submittedName>
        <fullName evidence="2">Uncharacterized protein</fullName>
    </submittedName>
</protein>
<sequence length="227" mass="25438">MVCDQQQLNGYISCMKSAGDAAVQFMAIKETEADFITALNGCFTKYGCSVPSITMKNVTDMAVCKNAIVQDANVAQAFAKCFQYKNFTLPAITSLTFPPFNIRKYSHIDWIRNIKMNCKSNRMNERQATLCVNGLFLNHSQAQQHIGNMQVKQIFKIKKKRTCSKLVGVCQREYTTMRALACRCSQIAPFPQTFGPTTECPKVAQIHEIRSAARNYYCNFFTAGAAG</sequence>
<evidence type="ECO:0000313" key="2">
    <source>
        <dbReference type="WBParaSite" id="nRc.2.0.1.t22368-RA"/>
    </source>
</evidence>
<dbReference type="WBParaSite" id="nRc.2.0.1.t22368-RA">
    <property type="protein sequence ID" value="nRc.2.0.1.t22368-RA"/>
    <property type="gene ID" value="nRc.2.0.1.g22368"/>
</dbReference>
<keyword evidence="1" id="KW-1185">Reference proteome</keyword>
<reference evidence="2" key="1">
    <citation type="submission" date="2022-11" db="UniProtKB">
        <authorList>
            <consortium name="WormBaseParasite"/>
        </authorList>
    </citation>
    <scope>IDENTIFICATION</scope>
</reference>
<accession>A0A915J7C0</accession>
<dbReference type="Proteomes" id="UP000887565">
    <property type="component" value="Unplaced"/>
</dbReference>
<dbReference type="AlphaFoldDB" id="A0A915J7C0"/>
<organism evidence="1 2">
    <name type="scientific">Romanomermis culicivorax</name>
    <name type="common">Nematode worm</name>
    <dbReference type="NCBI Taxonomy" id="13658"/>
    <lineage>
        <taxon>Eukaryota</taxon>
        <taxon>Metazoa</taxon>
        <taxon>Ecdysozoa</taxon>
        <taxon>Nematoda</taxon>
        <taxon>Enoplea</taxon>
        <taxon>Dorylaimia</taxon>
        <taxon>Mermithida</taxon>
        <taxon>Mermithoidea</taxon>
        <taxon>Mermithidae</taxon>
        <taxon>Romanomermis</taxon>
    </lineage>
</organism>
<name>A0A915J7C0_ROMCU</name>
<proteinExistence type="predicted"/>
<evidence type="ECO:0000313" key="1">
    <source>
        <dbReference type="Proteomes" id="UP000887565"/>
    </source>
</evidence>